<comment type="caution">
    <text evidence="4">The sequence shown here is derived from an EMBL/GenBank/DDBJ whole genome shotgun (WGS) entry which is preliminary data.</text>
</comment>
<dbReference type="SUPFAM" id="SSF56563">
    <property type="entry name" value="Major capsid protein gp5"/>
    <property type="match status" value="1"/>
</dbReference>
<reference evidence="5" key="1">
    <citation type="submission" date="2016-06" db="EMBL/GenBank/DDBJ databases">
        <authorList>
            <person name="Nascimento L."/>
            <person name="Pereira R.V."/>
            <person name="Martins L.F."/>
            <person name="Quaggio R.B."/>
            <person name="Silva A.M."/>
            <person name="Setubal J.C."/>
        </authorList>
    </citation>
    <scope>NUCLEOTIDE SEQUENCE [LARGE SCALE GENOMIC DNA]</scope>
</reference>
<evidence type="ECO:0000256" key="2">
    <source>
        <dbReference type="SAM" id="Coils"/>
    </source>
</evidence>
<name>A0A1Y3PEG0_9BACI</name>
<accession>A0A1Y3PEG0</accession>
<gene>
    <name evidence="4" type="ORF">BAA01_09500</name>
</gene>
<evidence type="ECO:0000256" key="1">
    <source>
        <dbReference type="ARBA" id="ARBA00004328"/>
    </source>
</evidence>
<dbReference type="EMBL" id="LZRT01000098">
    <property type="protein sequence ID" value="OUM85693.1"/>
    <property type="molecule type" value="Genomic_DNA"/>
</dbReference>
<evidence type="ECO:0000259" key="3">
    <source>
        <dbReference type="Pfam" id="PF05065"/>
    </source>
</evidence>
<sequence length="407" mass="44715">MNKHQFRLKMNLQMFGISFEKRLQEIEARKLEIRALLEKEDAEVDLDKLEQELRDLDKEKQDIERRQQIAASIQSGAVDANPITKPQGEQRNFEGMERDAILATPEYRSAYLKRLLGRDLTEVEQRVLTTAANSAGAAVPTTTLNKIIDKLRQTSALFPRITVSYVPGNLSLVVANAKNAAAWKAEGTDGTPADDTVVSVNLAGYELIKLVEISAAAQAMTIDAFEAYIASEIGRQMAIAVENAILNGTGSGQPTGILTGITWDANNSHEWAAGSAITYDDLVDGLALLPTMYHPNAVFVMNRKMLFGGVRKIKTDDKQPIFTYNPQDAARNSILGYPVIVDDYMPDNTILLGDFSYYYWNFAQAPTIETSRDAGFRSGKVVYRGLAVADGKPALAEAFVKISQAAG</sequence>
<dbReference type="Proteomes" id="UP000196475">
    <property type="component" value="Unassembled WGS sequence"/>
</dbReference>
<organism evidence="4 5">
    <name type="scientific">Bacillus thermozeamaize</name>
    <dbReference type="NCBI Taxonomy" id="230954"/>
    <lineage>
        <taxon>Bacteria</taxon>
        <taxon>Bacillati</taxon>
        <taxon>Bacillota</taxon>
        <taxon>Bacilli</taxon>
        <taxon>Bacillales</taxon>
        <taxon>Bacillaceae</taxon>
        <taxon>Bacillus</taxon>
    </lineage>
</organism>
<dbReference type="Gene3D" id="3.30.2400.10">
    <property type="entry name" value="Major capsid protein gp5"/>
    <property type="match status" value="1"/>
</dbReference>
<proteinExistence type="predicted"/>
<dbReference type="AlphaFoldDB" id="A0A1Y3PEG0"/>
<evidence type="ECO:0000313" key="4">
    <source>
        <dbReference type="EMBL" id="OUM85693.1"/>
    </source>
</evidence>
<dbReference type="InterPro" id="IPR024455">
    <property type="entry name" value="Phage_capsid"/>
</dbReference>
<keyword evidence="2" id="KW-0175">Coiled coil</keyword>
<dbReference type="InterPro" id="IPR054612">
    <property type="entry name" value="Phage_capsid-like_C"/>
</dbReference>
<feature type="domain" description="Phage capsid-like C-terminal" evidence="3">
    <location>
        <begin position="136"/>
        <end position="402"/>
    </location>
</feature>
<comment type="subcellular location">
    <subcellularLocation>
        <location evidence="1">Virion</location>
    </subcellularLocation>
</comment>
<dbReference type="NCBIfam" id="TIGR01554">
    <property type="entry name" value="major_cap_HK97"/>
    <property type="match status" value="1"/>
</dbReference>
<dbReference type="Pfam" id="PF05065">
    <property type="entry name" value="Phage_capsid"/>
    <property type="match status" value="1"/>
</dbReference>
<protein>
    <recommendedName>
        <fullName evidence="3">Phage capsid-like C-terminal domain-containing protein</fullName>
    </recommendedName>
</protein>
<evidence type="ECO:0000313" key="5">
    <source>
        <dbReference type="Proteomes" id="UP000196475"/>
    </source>
</evidence>
<dbReference type="Gene3D" id="3.30.2320.10">
    <property type="entry name" value="hypothetical protein PF0899 domain"/>
    <property type="match status" value="1"/>
</dbReference>
<feature type="coiled-coil region" evidence="2">
    <location>
        <begin position="23"/>
        <end position="69"/>
    </location>
</feature>